<feature type="compositionally biased region" description="Low complexity" evidence="3">
    <location>
        <begin position="362"/>
        <end position="377"/>
    </location>
</feature>
<keyword evidence="2" id="KW-0175">Coiled coil</keyword>
<feature type="compositionally biased region" description="Low complexity" evidence="3">
    <location>
        <begin position="290"/>
        <end position="305"/>
    </location>
</feature>
<evidence type="ECO:0000256" key="3">
    <source>
        <dbReference type="SAM" id="MobiDB-lite"/>
    </source>
</evidence>
<dbReference type="EMBL" id="JARJCM010000026">
    <property type="protein sequence ID" value="KAJ7039685.1"/>
    <property type="molecule type" value="Genomic_DNA"/>
</dbReference>
<feature type="compositionally biased region" description="Low complexity" evidence="3">
    <location>
        <begin position="210"/>
        <end position="221"/>
    </location>
</feature>
<dbReference type="GO" id="GO:0005730">
    <property type="term" value="C:nucleolus"/>
    <property type="evidence" value="ECO:0007669"/>
    <property type="project" value="TreeGrafter"/>
</dbReference>
<feature type="compositionally biased region" description="Acidic residues" evidence="3">
    <location>
        <begin position="413"/>
        <end position="422"/>
    </location>
</feature>
<dbReference type="PANTHER" id="PTHR22691">
    <property type="entry name" value="YEAST SPT2-RELATED"/>
    <property type="match status" value="1"/>
</dbReference>
<dbReference type="Pfam" id="PF08243">
    <property type="entry name" value="SPT2"/>
    <property type="match status" value="1"/>
</dbReference>
<name>A0AAD6T779_9AGAR</name>
<dbReference type="GO" id="GO:0003677">
    <property type="term" value="F:DNA binding"/>
    <property type="evidence" value="ECO:0007669"/>
    <property type="project" value="TreeGrafter"/>
</dbReference>
<accession>A0AAD6T779</accession>
<feature type="compositionally biased region" description="Basic residues" evidence="3">
    <location>
        <begin position="458"/>
        <end position="467"/>
    </location>
</feature>
<organism evidence="4 5">
    <name type="scientific">Mycena alexandri</name>
    <dbReference type="NCBI Taxonomy" id="1745969"/>
    <lineage>
        <taxon>Eukaryota</taxon>
        <taxon>Fungi</taxon>
        <taxon>Dikarya</taxon>
        <taxon>Basidiomycota</taxon>
        <taxon>Agaricomycotina</taxon>
        <taxon>Agaricomycetes</taxon>
        <taxon>Agaricomycetidae</taxon>
        <taxon>Agaricales</taxon>
        <taxon>Marasmiineae</taxon>
        <taxon>Mycenaceae</taxon>
        <taxon>Mycena</taxon>
    </lineage>
</organism>
<sequence>MALCPYKGISPQPRTDTSLLPRRQFSAMATSYKALMALGESHTKSVESTVQAVLAEKKQKEQQRRKQQELQERKERELEAKMRLRHFEEQKRKAELEAKRAEERKAKEADLLRREAEQRDALRYGPKKAKSAAGKWPTSSSGVHDEVRKKRLPDDDDDDMGIALTREEKRERKLQAELKRAFHSPRRVNSATGAYRKPGGRLPGGAYDVATSSADKATATSGPGNVKDRLTKMPNTLTRLNVVKRDTRTIDEIVRDRRENKEVLNGDQARGFDDWFTPSSRTQPKKEKAPVPSSSASSSSSRPSSQPMPPPAARRSAAPVATPKPRPKASAPAPASSSAKKRPRSLSDSRSSTPPPAKRSHMASASSSKSMKPIKSTSRSRSPLNDDESRLSETIWGIFGKNKATYAARDVLSDSEDDDEMEAGASALEWEEKISERTARKEDREAEIEERRHEEDKRRRKAMSSRG</sequence>
<comment type="caution">
    <text evidence="4">The sequence shown here is derived from an EMBL/GenBank/DDBJ whole genome shotgun (WGS) entry which is preliminary data.</text>
</comment>
<evidence type="ECO:0000313" key="4">
    <source>
        <dbReference type="EMBL" id="KAJ7039685.1"/>
    </source>
</evidence>
<feature type="compositionally biased region" description="Low complexity" evidence="3">
    <location>
        <begin position="313"/>
        <end position="338"/>
    </location>
</feature>
<dbReference type="SMART" id="SM00784">
    <property type="entry name" value="SPT2"/>
    <property type="match status" value="1"/>
</dbReference>
<feature type="compositionally biased region" description="Basic and acidic residues" evidence="3">
    <location>
        <begin position="90"/>
        <end position="122"/>
    </location>
</feature>
<dbReference type="GO" id="GO:0006360">
    <property type="term" value="P:transcription by RNA polymerase I"/>
    <property type="evidence" value="ECO:0007669"/>
    <property type="project" value="TreeGrafter"/>
</dbReference>
<dbReference type="GO" id="GO:0042393">
    <property type="term" value="F:histone binding"/>
    <property type="evidence" value="ECO:0007669"/>
    <property type="project" value="TreeGrafter"/>
</dbReference>
<keyword evidence="5" id="KW-1185">Reference proteome</keyword>
<evidence type="ECO:0008006" key="6">
    <source>
        <dbReference type="Google" id="ProtNLM"/>
    </source>
</evidence>
<evidence type="ECO:0000256" key="2">
    <source>
        <dbReference type="ARBA" id="ARBA00023054"/>
    </source>
</evidence>
<evidence type="ECO:0000256" key="1">
    <source>
        <dbReference type="ARBA" id="ARBA00006461"/>
    </source>
</evidence>
<feature type="region of interest" description="Disordered" evidence="3">
    <location>
        <begin position="56"/>
        <end position="77"/>
    </location>
</feature>
<protein>
    <recommendedName>
        <fullName evidence="6">SPT2 chromatin protein</fullName>
    </recommendedName>
</protein>
<dbReference type="PANTHER" id="PTHR22691:SF8">
    <property type="entry name" value="PROTEIN SPT2 HOMOLOG"/>
    <property type="match status" value="1"/>
</dbReference>
<evidence type="ECO:0000313" key="5">
    <source>
        <dbReference type="Proteomes" id="UP001218188"/>
    </source>
</evidence>
<feature type="compositionally biased region" description="Basic and acidic residues" evidence="3">
    <location>
        <begin position="243"/>
        <end position="264"/>
    </location>
</feature>
<feature type="region of interest" description="Disordered" evidence="3">
    <location>
        <begin position="90"/>
        <end position="161"/>
    </location>
</feature>
<feature type="compositionally biased region" description="Basic and acidic residues" evidence="3">
    <location>
        <begin position="430"/>
        <end position="457"/>
    </location>
</feature>
<dbReference type="Proteomes" id="UP001218188">
    <property type="component" value="Unassembled WGS sequence"/>
</dbReference>
<reference evidence="4" key="1">
    <citation type="submission" date="2023-03" db="EMBL/GenBank/DDBJ databases">
        <title>Massive genome expansion in bonnet fungi (Mycena s.s.) driven by repeated elements and novel gene families across ecological guilds.</title>
        <authorList>
            <consortium name="Lawrence Berkeley National Laboratory"/>
            <person name="Harder C.B."/>
            <person name="Miyauchi S."/>
            <person name="Viragh M."/>
            <person name="Kuo A."/>
            <person name="Thoen E."/>
            <person name="Andreopoulos B."/>
            <person name="Lu D."/>
            <person name="Skrede I."/>
            <person name="Drula E."/>
            <person name="Henrissat B."/>
            <person name="Morin E."/>
            <person name="Kohler A."/>
            <person name="Barry K."/>
            <person name="LaButti K."/>
            <person name="Morin E."/>
            <person name="Salamov A."/>
            <person name="Lipzen A."/>
            <person name="Mereny Z."/>
            <person name="Hegedus B."/>
            <person name="Baldrian P."/>
            <person name="Stursova M."/>
            <person name="Weitz H."/>
            <person name="Taylor A."/>
            <person name="Grigoriev I.V."/>
            <person name="Nagy L.G."/>
            <person name="Martin F."/>
            <person name="Kauserud H."/>
        </authorList>
    </citation>
    <scope>NUCLEOTIDE SEQUENCE</scope>
    <source>
        <strain evidence="4">CBHHK200</strain>
    </source>
</reference>
<gene>
    <name evidence="4" type="ORF">C8F04DRAFT_298958</name>
</gene>
<proteinExistence type="inferred from homology"/>
<comment type="similarity">
    <text evidence="1">Belongs to the SPT2 family.</text>
</comment>
<dbReference type="GO" id="GO:0006334">
    <property type="term" value="P:nucleosome assembly"/>
    <property type="evidence" value="ECO:0007669"/>
    <property type="project" value="TreeGrafter"/>
</dbReference>
<feature type="region of interest" description="Disordered" evidence="3">
    <location>
        <begin position="178"/>
        <end position="399"/>
    </location>
</feature>
<feature type="region of interest" description="Disordered" evidence="3">
    <location>
        <begin position="412"/>
        <end position="467"/>
    </location>
</feature>
<dbReference type="AlphaFoldDB" id="A0AAD6T779"/>
<dbReference type="InterPro" id="IPR013256">
    <property type="entry name" value="Chromatin_SPT2"/>
</dbReference>